<evidence type="ECO:0000313" key="7">
    <source>
        <dbReference type="Proteomes" id="UP000677228"/>
    </source>
</evidence>
<dbReference type="Proteomes" id="UP000682733">
    <property type="component" value="Unassembled WGS sequence"/>
</dbReference>
<protein>
    <recommendedName>
        <fullName evidence="4">ETS domain-containing protein</fullName>
    </recommendedName>
</protein>
<sequence>MSVEHHVMSLHDSMNTNNVNRVPPTTVNSLKTLSGKEMNQLYETVSILTNDIEVIQNKCVNINEKILKLKNELNESHEQFSKAKQQMNAMNYMRLNQELLQQEITLWQNVKGRYTVRNMTYDKMARALRLYYKSGIMTPVNGRYTFQFGPQSGFNTSWIPKLNAHKSLTYSTNHPISNAK</sequence>
<evidence type="ECO:0000313" key="6">
    <source>
        <dbReference type="EMBL" id="CAF4380850.1"/>
    </source>
</evidence>
<dbReference type="GO" id="GO:0043565">
    <property type="term" value="F:sequence-specific DNA binding"/>
    <property type="evidence" value="ECO:0007669"/>
    <property type="project" value="InterPro"/>
</dbReference>
<comment type="subcellular location">
    <subcellularLocation>
        <location evidence="2">Nucleus</location>
    </subcellularLocation>
</comment>
<dbReference type="EMBL" id="CAJNOK010045984">
    <property type="protein sequence ID" value="CAF1581305.1"/>
    <property type="molecule type" value="Genomic_DNA"/>
</dbReference>
<evidence type="ECO:0000259" key="4">
    <source>
        <dbReference type="PROSITE" id="PS50061"/>
    </source>
</evidence>
<keyword evidence="2" id="KW-0539">Nucleus</keyword>
<dbReference type="SUPFAM" id="SSF46785">
    <property type="entry name" value="Winged helix' DNA-binding domain"/>
    <property type="match status" value="1"/>
</dbReference>
<dbReference type="Gene3D" id="1.10.10.10">
    <property type="entry name" value="Winged helix-like DNA-binding domain superfamily/Winged helix DNA-binding domain"/>
    <property type="match status" value="1"/>
</dbReference>
<keyword evidence="2" id="KW-0238">DNA-binding</keyword>
<comment type="caution">
    <text evidence="5">The sequence shown here is derived from an EMBL/GenBank/DDBJ whole genome shotgun (WGS) entry which is preliminary data.</text>
</comment>
<dbReference type="SMART" id="SM00413">
    <property type="entry name" value="ETS"/>
    <property type="match status" value="1"/>
</dbReference>
<evidence type="ECO:0000256" key="3">
    <source>
        <dbReference type="SAM" id="Coils"/>
    </source>
</evidence>
<keyword evidence="3" id="KW-0175">Coiled coil</keyword>
<gene>
    <name evidence="5" type="ORF">OVA965_LOCUS40991</name>
    <name evidence="6" type="ORF">TMI583_LOCUS42535</name>
</gene>
<comment type="similarity">
    <text evidence="1 2">Belongs to the ETS family.</text>
</comment>
<dbReference type="InterPro" id="IPR036388">
    <property type="entry name" value="WH-like_DNA-bd_sf"/>
</dbReference>
<feature type="coiled-coil region" evidence="3">
    <location>
        <begin position="52"/>
        <end position="86"/>
    </location>
</feature>
<proteinExistence type="inferred from homology"/>
<dbReference type="GO" id="GO:0003700">
    <property type="term" value="F:DNA-binding transcription factor activity"/>
    <property type="evidence" value="ECO:0007669"/>
    <property type="project" value="InterPro"/>
</dbReference>
<organism evidence="5 7">
    <name type="scientific">Didymodactylos carnosus</name>
    <dbReference type="NCBI Taxonomy" id="1234261"/>
    <lineage>
        <taxon>Eukaryota</taxon>
        <taxon>Metazoa</taxon>
        <taxon>Spiralia</taxon>
        <taxon>Gnathifera</taxon>
        <taxon>Rotifera</taxon>
        <taxon>Eurotatoria</taxon>
        <taxon>Bdelloidea</taxon>
        <taxon>Philodinida</taxon>
        <taxon>Philodinidae</taxon>
        <taxon>Didymodactylos</taxon>
    </lineage>
</organism>
<dbReference type="EMBL" id="CAJOBA010069071">
    <property type="protein sequence ID" value="CAF4380850.1"/>
    <property type="molecule type" value="Genomic_DNA"/>
</dbReference>
<dbReference type="InterPro" id="IPR000418">
    <property type="entry name" value="Ets_dom"/>
</dbReference>
<accession>A0A8S2FX98</accession>
<dbReference type="InterPro" id="IPR036390">
    <property type="entry name" value="WH_DNA-bd_sf"/>
</dbReference>
<feature type="domain" description="ETS" evidence="4">
    <location>
        <begin position="113"/>
        <end position="149"/>
    </location>
</feature>
<evidence type="ECO:0000313" key="5">
    <source>
        <dbReference type="EMBL" id="CAF1581305.1"/>
    </source>
</evidence>
<dbReference type="Pfam" id="PF00178">
    <property type="entry name" value="Ets"/>
    <property type="match status" value="1"/>
</dbReference>
<dbReference type="GO" id="GO:0005634">
    <property type="term" value="C:nucleus"/>
    <property type="evidence" value="ECO:0007669"/>
    <property type="project" value="UniProtKB-SubCell"/>
</dbReference>
<dbReference type="AlphaFoldDB" id="A0A8S2FX98"/>
<reference evidence="5" key="1">
    <citation type="submission" date="2021-02" db="EMBL/GenBank/DDBJ databases">
        <authorList>
            <person name="Nowell W R."/>
        </authorList>
    </citation>
    <scope>NUCLEOTIDE SEQUENCE</scope>
</reference>
<dbReference type="PROSITE" id="PS50061">
    <property type="entry name" value="ETS_DOMAIN_3"/>
    <property type="match status" value="1"/>
</dbReference>
<evidence type="ECO:0000256" key="2">
    <source>
        <dbReference type="RuleBase" id="RU004019"/>
    </source>
</evidence>
<name>A0A8S2FX98_9BILA</name>
<dbReference type="Proteomes" id="UP000677228">
    <property type="component" value="Unassembled WGS sequence"/>
</dbReference>
<evidence type="ECO:0000256" key="1">
    <source>
        <dbReference type="ARBA" id="ARBA00005562"/>
    </source>
</evidence>